<dbReference type="KEGG" id="slt:Slit_2041"/>
<feature type="transmembrane region" description="Helical" evidence="1">
    <location>
        <begin position="20"/>
        <end position="38"/>
    </location>
</feature>
<keyword evidence="3" id="KW-1185">Reference proteome</keyword>
<dbReference type="AlphaFoldDB" id="D5CTV7"/>
<sequence length="39" mass="4270">MDTTLKSSHGKTWLADDGNFYTELGALAVDLLLISFLLV</sequence>
<dbReference type="Proteomes" id="UP000001625">
    <property type="component" value="Chromosome"/>
</dbReference>
<evidence type="ECO:0000313" key="2">
    <source>
        <dbReference type="EMBL" id="ADE12269.1"/>
    </source>
</evidence>
<dbReference type="EMBL" id="CP001965">
    <property type="protein sequence ID" value="ADE12269.1"/>
    <property type="molecule type" value="Genomic_DNA"/>
</dbReference>
<organism evidence="2 3">
    <name type="scientific">Sideroxydans lithotrophicus (strain ES-1)</name>
    <dbReference type="NCBI Taxonomy" id="580332"/>
    <lineage>
        <taxon>Bacteria</taxon>
        <taxon>Pseudomonadati</taxon>
        <taxon>Pseudomonadota</taxon>
        <taxon>Betaproteobacteria</taxon>
        <taxon>Nitrosomonadales</taxon>
        <taxon>Gallionellaceae</taxon>
        <taxon>Sideroxydans</taxon>
    </lineage>
</organism>
<evidence type="ECO:0000256" key="1">
    <source>
        <dbReference type="SAM" id="Phobius"/>
    </source>
</evidence>
<keyword evidence="1" id="KW-0472">Membrane</keyword>
<reference evidence="2 3" key="1">
    <citation type="submission" date="2010-03" db="EMBL/GenBank/DDBJ databases">
        <title>Complete sequence of Sideroxydans lithotrophicus ES-1.</title>
        <authorList>
            <consortium name="US DOE Joint Genome Institute"/>
            <person name="Lucas S."/>
            <person name="Copeland A."/>
            <person name="Lapidus A."/>
            <person name="Cheng J.-F."/>
            <person name="Bruce D."/>
            <person name="Goodwin L."/>
            <person name="Pitluck S."/>
            <person name="Munk A.C."/>
            <person name="Detter J.C."/>
            <person name="Han C."/>
            <person name="Tapia R."/>
            <person name="Larimer F."/>
            <person name="Land M."/>
            <person name="Hauser L."/>
            <person name="Kyrpides N."/>
            <person name="Ivanova N."/>
            <person name="Emerson D."/>
            <person name="Woyke T."/>
        </authorList>
    </citation>
    <scope>NUCLEOTIDE SEQUENCE [LARGE SCALE GENOMIC DNA]</scope>
    <source>
        <strain evidence="2 3">ES-1</strain>
    </source>
</reference>
<name>D5CTV7_SIDLE</name>
<gene>
    <name evidence="2" type="ordered locus">Slit_2041</name>
</gene>
<accession>D5CTV7</accession>
<keyword evidence="1" id="KW-1133">Transmembrane helix</keyword>
<evidence type="ECO:0000313" key="3">
    <source>
        <dbReference type="Proteomes" id="UP000001625"/>
    </source>
</evidence>
<proteinExistence type="predicted"/>
<keyword evidence="1" id="KW-0812">Transmembrane</keyword>
<protein>
    <submittedName>
        <fullName evidence="2">Uncharacterized protein</fullName>
    </submittedName>
</protein>
<dbReference type="HOGENOM" id="CLU_3316972_0_0_4"/>